<evidence type="ECO:0000256" key="3">
    <source>
        <dbReference type="PROSITE-ProRule" id="PRU00169"/>
    </source>
</evidence>
<evidence type="ECO:0000256" key="1">
    <source>
        <dbReference type="ARBA" id="ARBA00022553"/>
    </source>
</evidence>
<dbReference type="Pfam" id="PF00072">
    <property type="entry name" value="Response_reg"/>
    <property type="match status" value="1"/>
</dbReference>
<organism evidence="5">
    <name type="scientific">Fundidesulfovibrio putealis</name>
    <dbReference type="NCBI Taxonomy" id="270496"/>
    <lineage>
        <taxon>Bacteria</taxon>
        <taxon>Pseudomonadati</taxon>
        <taxon>Thermodesulfobacteriota</taxon>
        <taxon>Desulfovibrionia</taxon>
        <taxon>Desulfovibrionales</taxon>
        <taxon>Desulfovibrionaceae</taxon>
        <taxon>Fundidesulfovibrio</taxon>
    </lineage>
</organism>
<gene>
    <name evidence="5" type="ORF">ENR59_05530</name>
</gene>
<dbReference type="SUPFAM" id="SSF52172">
    <property type="entry name" value="CheY-like"/>
    <property type="match status" value="1"/>
</dbReference>
<comment type="caution">
    <text evidence="5">The sequence shown here is derived from an EMBL/GenBank/DDBJ whole genome shotgun (WGS) entry which is preliminary data.</text>
</comment>
<dbReference type="EMBL" id="DSRP01000383">
    <property type="protein sequence ID" value="HGG92396.1"/>
    <property type="molecule type" value="Genomic_DNA"/>
</dbReference>
<reference evidence="5" key="1">
    <citation type="journal article" date="2020" name="mSystems">
        <title>Genome- and Community-Level Interaction Insights into Carbon Utilization and Element Cycling Functions of Hydrothermarchaeota in Hydrothermal Sediment.</title>
        <authorList>
            <person name="Zhou Z."/>
            <person name="Liu Y."/>
            <person name="Xu W."/>
            <person name="Pan J."/>
            <person name="Luo Z.H."/>
            <person name="Li M."/>
        </authorList>
    </citation>
    <scope>NUCLEOTIDE SEQUENCE [LARGE SCALE GENOMIC DNA]</scope>
    <source>
        <strain evidence="5">SpSt-413</strain>
    </source>
</reference>
<evidence type="ECO:0000313" key="5">
    <source>
        <dbReference type="EMBL" id="HGG92396.1"/>
    </source>
</evidence>
<protein>
    <submittedName>
        <fullName evidence="5">Response regulator</fullName>
    </submittedName>
</protein>
<dbReference type="PROSITE" id="PS50110">
    <property type="entry name" value="RESPONSE_REGULATORY"/>
    <property type="match status" value="1"/>
</dbReference>
<sequence length="133" mass="14297">MAAQPEPTAPRVLVADDDPINRRLAQKLLRRAGVDARVVDHGRAALEALAVEHFDLVLLDMQMPFLNGPETAACIRRGDAGTCRAGTVLLALTGYEGEQEHRCCVDAGMDGVLVKPLRMDALEPWLTGKPGTA</sequence>
<evidence type="ECO:0000256" key="2">
    <source>
        <dbReference type="ARBA" id="ARBA00023012"/>
    </source>
</evidence>
<proteinExistence type="predicted"/>
<feature type="modified residue" description="4-aspartylphosphate" evidence="3">
    <location>
        <position position="60"/>
    </location>
</feature>
<evidence type="ECO:0000259" key="4">
    <source>
        <dbReference type="PROSITE" id="PS50110"/>
    </source>
</evidence>
<keyword evidence="2" id="KW-0902">Two-component regulatory system</keyword>
<dbReference type="GO" id="GO:0000160">
    <property type="term" value="P:phosphorelay signal transduction system"/>
    <property type="evidence" value="ECO:0007669"/>
    <property type="project" value="UniProtKB-KW"/>
</dbReference>
<dbReference type="PANTHER" id="PTHR45339">
    <property type="entry name" value="HYBRID SIGNAL TRANSDUCTION HISTIDINE KINASE J"/>
    <property type="match status" value="1"/>
</dbReference>
<dbReference type="CDD" id="cd17546">
    <property type="entry name" value="REC_hyHK_CKI1_RcsC-like"/>
    <property type="match status" value="1"/>
</dbReference>
<name>A0A7C4EMB2_9BACT</name>
<dbReference type="SMART" id="SM00448">
    <property type="entry name" value="REC"/>
    <property type="match status" value="1"/>
</dbReference>
<keyword evidence="1 3" id="KW-0597">Phosphoprotein</keyword>
<dbReference type="AlphaFoldDB" id="A0A7C4EMB2"/>
<dbReference type="InterPro" id="IPR001789">
    <property type="entry name" value="Sig_transdc_resp-reg_receiver"/>
</dbReference>
<dbReference type="PANTHER" id="PTHR45339:SF1">
    <property type="entry name" value="HYBRID SIGNAL TRANSDUCTION HISTIDINE KINASE J"/>
    <property type="match status" value="1"/>
</dbReference>
<dbReference type="InterPro" id="IPR011006">
    <property type="entry name" value="CheY-like_superfamily"/>
</dbReference>
<dbReference type="Gene3D" id="3.40.50.2300">
    <property type="match status" value="1"/>
</dbReference>
<accession>A0A7C4EMB2</accession>
<feature type="domain" description="Response regulatory" evidence="4">
    <location>
        <begin position="11"/>
        <end position="130"/>
    </location>
</feature>